<feature type="compositionally biased region" description="Low complexity" evidence="1">
    <location>
        <begin position="193"/>
        <end position="205"/>
    </location>
</feature>
<dbReference type="RefSeq" id="NP_507998.1">
    <property type="nucleotide sequence ID" value="NM_075597.1"/>
</dbReference>
<dbReference type="Gene3D" id="1.10.150.50">
    <property type="entry name" value="Transcription Factor, Ets-1"/>
    <property type="match status" value="1"/>
</dbReference>
<feature type="compositionally biased region" description="Polar residues" evidence="1">
    <location>
        <begin position="206"/>
        <end position="228"/>
    </location>
</feature>
<feature type="compositionally biased region" description="Basic residues" evidence="1">
    <location>
        <begin position="331"/>
        <end position="343"/>
    </location>
</feature>
<proteinExistence type="evidence at protein level"/>
<dbReference type="eggNOG" id="KOG3930">
    <property type="taxonomic scope" value="Eukaryota"/>
</dbReference>
<dbReference type="Proteomes" id="UP000001940">
    <property type="component" value="Chromosome V"/>
</dbReference>
<dbReference type="KEGG" id="cel:CELE_F53F8.5"/>
<dbReference type="InterPro" id="IPR001660">
    <property type="entry name" value="SAM"/>
</dbReference>
<evidence type="ECO:0000313" key="4">
    <source>
        <dbReference type="Proteomes" id="UP000001940"/>
    </source>
</evidence>
<dbReference type="PeptideAtlas" id="O62258"/>
<dbReference type="InParanoid" id="O62258"/>
<dbReference type="PIR" id="T22587">
    <property type="entry name" value="T22587"/>
</dbReference>
<dbReference type="GO" id="GO:0005634">
    <property type="term" value="C:nucleus"/>
    <property type="evidence" value="ECO:0000318"/>
    <property type="project" value="GO_Central"/>
</dbReference>
<dbReference type="PROSITE" id="PS50105">
    <property type="entry name" value="SAM_DOMAIN"/>
    <property type="match status" value="1"/>
</dbReference>
<evidence type="ECO:0000256" key="1">
    <source>
        <dbReference type="SAM" id="MobiDB-lite"/>
    </source>
</evidence>
<dbReference type="SUPFAM" id="SSF47769">
    <property type="entry name" value="SAM/Pointed domain"/>
    <property type="match status" value="1"/>
</dbReference>
<organism evidence="3 4">
    <name type="scientific">Caenorhabditis elegans</name>
    <dbReference type="NCBI Taxonomy" id="6239"/>
    <lineage>
        <taxon>Eukaryota</taxon>
        <taxon>Metazoa</taxon>
        <taxon>Ecdysozoa</taxon>
        <taxon>Nematoda</taxon>
        <taxon>Chromadorea</taxon>
        <taxon>Rhabditida</taxon>
        <taxon>Rhabditina</taxon>
        <taxon>Rhabditomorpha</taxon>
        <taxon>Rhabditoidea</taxon>
        <taxon>Rhabditidae</taxon>
        <taxon>Peloderinae</taxon>
        <taxon>Caenorhabditis</taxon>
    </lineage>
</organism>
<keyword evidence="6" id="KW-1267">Proteomics identification</keyword>
<feature type="compositionally biased region" description="Basic and acidic residues" evidence="1">
    <location>
        <begin position="112"/>
        <end position="122"/>
    </location>
</feature>
<reference evidence="3 4" key="1">
    <citation type="journal article" date="1998" name="Science">
        <title>Genome sequence of the nematode C. elegans: a platform for investigating biology.</title>
        <authorList>
            <consortium name="The C. elegans sequencing consortium"/>
            <person name="Sulson J.E."/>
            <person name="Waterston R."/>
        </authorList>
    </citation>
    <scope>NUCLEOTIDE SEQUENCE [LARGE SCALE GENOMIC DNA]</scope>
    <source>
        <strain evidence="3 4">Bristol N2</strain>
    </source>
</reference>
<gene>
    <name evidence="3" type="ORF">CELE_F53F8.5</name>
    <name evidence="3 5" type="ORF">F53F8.5</name>
</gene>
<dbReference type="HOGENOM" id="CLU_060185_0_0_1"/>
<feature type="compositionally biased region" description="Low complexity" evidence="1">
    <location>
        <begin position="316"/>
        <end position="330"/>
    </location>
</feature>
<dbReference type="OMA" id="VGNTHRT"/>
<feature type="region of interest" description="Disordered" evidence="1">
    <location>
        <begin position="171"/>
        <end position="255"/>
    </location>
</feature>
<dbReference type="InterPro" id="IPR040772">
    <property type="entry name" value="C19orf47_SAM"/>
</dbReference>
<dbReference type="WormBase" id="F53F8.5">
    <property type="protein sequence ID" value="CE17859"/>
    <property type="gene ID" value="WBGene00010002"/>
</dbReference>
<sequence>MEAWTQFFVRAGIPSEIAKKYAKSFATNRITKEMLPELDKSTLSELGVSAIGDQLCILRRIKAAKSAIEREAEEAIQEEPQSKPAANKARITAPGALLASSSSSSEHRRGKPPPDRHEIYHVKMPDGNTHRTRQILQKAEVMRQQGLAVRGTTGVRQGGRSVSPIDKSSLAARMKRKDAPEVTSSTDRRHISSKISRISQSGIKKTISNRPPLNSRLTQSPAAATSSLRIHVGPNGRSKASRMDGRLQKVSTAASSSDVLLIDDNMDYEDDEIVEEVVDYEEDEMGYSDAPIYDVVDAPVRQRISYSSGRLSSTVQRAPPRASAPSSSSRSAHHHHQPRHHRHDTSSRGGAPSSSSSNVFNRLSFNSR</sequence>
<dbReference type="Bgee" id="WBGene00010002">
    <property type="expression patterns" value="Expressed in embryo and 3 other cell types or tissues"/>
</dbReference>
<evidence type="ECO:0000313" key="5">
    <source>
        <dbReference type="WormBase" id="F53F8.5"/>
    </source>
</evidence>
<evidence type="ECO:0000313" key="3">
    <source>
        <dbReference type="EMBL" id="CAB04458.1"/>
    </source>
</evidence>
<feature type="region of interest" description="Disordered" evidence="1">
    <location>
        <begin position="307"/>
        <end position="368"/>
    </location>
</feature>
<feature type="region of interest" description="Disordered" evidence="1">
    <location>
        <begin position="96"/>
        <end position="122"/>
    </location>
</feature>
<dbReference type="CDD" id="cd09531">
    <property type="entry name" value="SAM_CS047"/>
    <property type="match status" value="1"/>
</dbReference>
<accession>O62258</accession>
<dbReference type="InterPro" id="IPR013761">
    <property type="entry name" value="SAM/pointed_sf"/>
</dbReference>
<feature type="compositionally biased region" description="Low complexity" evidence="1">
    <location>
        <begin position="347"/>
        <end position="368"/>
    </location>
</feature>
<dbReference type="PANTHER" id="PTHR21359">
    <property type="entry name" value="DUF5577 DOMAIN-CONTAINING PROTEIN"/>
    <property type="match status" value="1"/>
</dbReference>
<dbReference type="GeneID" id="186182"/>
<evidence type="ECO:0000259" key="2">
    <source>
        <dbReference type="PROSITE" id="PS50105"/>
    </source>
</evidence>
<dbReference type="PaxDb" id="6239-F53F8.5"/>
<dbReference type="CTD" id="186182"/>
<name>O62258_CAEEL</name>
<dbReference type="InterPro" id="IPR039161">
    <property type="entry name" value="C19orf47-like"/>
</dbReference>
<dbReference type="OrthoDB" id="10067653at2759"/>
<dbReference type="UCSC" id="F53F8.5">
    <property type="organism name" value="c. elegans"/>
</dbReference>
<evidence type="ECO:0007829" key="6">
    <source>
        <dbReference type="PeptideAtlas" id="O62258"/>
    </source>
</evidence>
<dbReference type="SMART" id="SM00454">
    <property type="entry name" value="SAM"/>
    <property type="match status" value="1"/>
</dbReference>
<protein>
    <submittedName>
        <fullName evidence="3">SAM domain-containing protein</fullName>
    </submittedName>
</protein>
<feature type="domain" description="SAM" evidence="2">
    <location>
        <begin position="1"/>
        <end position="67"/>
    </location>
</feature>
<dbReference type="FunCoup" id="O62258">
    <property type="interactions" value="618"/>
</dbReference>
<dbReference type="Pfam" id="PF18017">
    <property type="entry name" value="SAM_4"/>
    <property type="match status" value="1"/>
</dbReference>
<dbReference type="SMR" id="O62258"/>
<keyword evidence="4" id="KW-1185">Reference proteome</keyword>
<dbReference type="EMBL" id="BX284605">
    <property type="protein sequence ID" value="CAB04458.1"/>
    <property type="molecule type" value="Genomic_DNA"/>
</dbReference>
<dbReference type="AlphaFoldDB" id="O62258"/>
<dbReference type="PANTHER" id="PTHR21359:SF1">
    <property type="entry name" value="DUF5577 DOMAIN-CONTAINING PROTEIN"/>
    <property type="match status" value="1"/>
</dbReference>
<dbReference type="AGR" id="WB:WBGene00010002"/>